<organism evidence="2">
    <name type="scientific">Utricularia reniformis</name>
    <dbReference type="NCBI Taxonomy" id="192314"/>
    <lineage>
        <taxon>Eukaryota</taxon>
        <taxon>Viridiplantae</taxon>
        <taxon>Streptophyta</taxon>
        <taxon>Embryophyta</taxon>
        <taxon>Tracheophyta</taxon>
        <taxon>Spermatophyta</taxon>
        <taxon>Magnoliopsida</taxon>
        <taxon>eudicotyledons</taxon>
        <taxon>Gunneridae</taxon>
        <taxon>Pentapetalae</taxon>
        <taxon>asterids</taxon>
        <taxon>lamiids</taxon>
        <taxon>Lamiales</taxon>
        <taxon>Lentibulariaceae</taxon>
        <taxon>Utricularia</taxon>
    </lineage>
</organism>
<name>A0A1Y0B4M1_9LAMI</name>
<evidence type="ECO:0000313" key="2">
    <source>
        <dbReference type="EMBL" id="ART32338.1"/>
    </source>
</evidence>
<proteinExistence type="predicted"/>
<feature type="region of interest" description="Disordered" evidence="1">
    <location>
        <begin position="1"/>
        <end position="33"/>
    </location>
</feature>
<geneLocation type="mitochondrion" evidence="2"/>
<gene>
    <name evidence="2" type="ORF">AEK19_MT2191</name>
</gene>
<accession>A0A1Y0B4M1</accession>
<dbReference type="EMBL" id="KY774314">
    <property type="protein sequence ID" value="ART32338.1"/>
    <property type="molecule type" value="Genomic_DNA"/>
</dbReference>
<protein>
    <submittedName>
        <fullName evidence="2">Uncharacterized protein</fullName>
    </submittedName>
</protein>
<keyword evidence="2" id="KW-0496">Mitochondrion</keyword>
<evidence type="ECO:0000256" key="1">
    <source>
        <dbReference type="SAM" id="MobiDB-lite"/>
    </source>
</evidence>
<reference evidence="2" key="1">
    <citation type="submission" date="2017-03" db="EMBL/GenBank/DDBJ databases">
        <title>The mitochondrial genome of the carnivorous plant Utricularia reniformis (Lentibulariaceae): structure, comparative analysis and evolutionary landmarks.</title>
        <authorList>
            <person name="Silva S.R."/>
            <person name="Alvarenga D.O."/>
            <person name="Michael T.P."/>
            <person name="Miranda V.F.O."/>
            <person name="Varani A.M."/>
        </authorList>
    </citation>
    <scope>NUCLEOTIDE SEQUENCE</scope>
</reference>
<sequence>MFGTCLRRLGPFPGALPSTNPPQTPGSTNKGVSNRLANSSFPLSFSVTTQMSWFLIYAFHQVSA</sequence>
<dbReference type="AlphaFoldDB" id="A0A1Y0B4M1"/>